<evidence type="ECO:0000256" key="8">
    <source>
        <dbReference type="ARBA" id="ARBA00046280"/>
    </source>
</evidence>
<keyword evidence="4" id="KW-0653">Protein transport</keyword>
<evidence type="ECO:0000256" key="5">
    <source>
        <dbReference type="ARBA" id="ARBA00022989"/>
    </source>
</evidence>
<feature type="domain" description="T-SNARE coiled-coil homology" evidence="11">
    <location>
        <begin position="81"/>
        <end position="143"/>
    </location>
</feature>
<evidence type="ECO:0000256" key="1">
    <source>
        <dbReference type="ARBA" id="ARBA00004394"/>
    </source>
</evidence>
<dbReference type="EMBL" id="JBHFEH010000015">
    <property type="protein sequence ID" value="KAL2054478.1"/>
    <property type="molecule type" value="Genomic_DNA"/>
</dbReference>
<sequence>MASRFSTSTLHQRDPRSALFDSYTGDRNRTGSNSPARGGSGYGYAAGSGLGVGDSGIGQVNGGFRAATPNSRGQYSDAVLSELENQNDNELEGISAKVKMLKNLTVSIGDEIRSSSSLADAMNDSFDNTRTRLRGTMNRMLRMAEKTGVGWKVWVGFFLAVWLIFVYVWLF</sequence>
<keyword evidence="7 10" id="KW-0472">Membrane</keyword>
<evidence type="ECO:0000313" key="12">
    <source>
        <dbReference type="EMBL" id="KAL2054478.1"/>
    </source>
</evidence>
<keyword evidence="13" id="KW-1185">Reference proteome</keyword>
<evidence type="ECO:0000256" key="4">
    <source>
        <dbReference type="ARBA" id="ARBA00022927"/>
    </source>
</evidence>
<dbReference type="Proteomes" id="UP001590951">
    <property type="component" value="Unassembled WGS sequence"/>
</dbReference>
<evidence type="ECO:0000259" key="11">
    <source>
        <dbReference type="PROSITE" id="PS50192"/>
    </source>
</evidence>
<organism evidence="12 13">
    <name type="scientific">Lepraria finkii</name>
    <dbReference type="NCBI Taxonomy" id="1340010"/>
    <lineage>
        <taxon>Eukaryota</taxon>
        <taxon>Fungi</taxon>
        <taxon>Dikarya</taxon>
        <taxon>Ascomycota</taxon>
        <taxon>Pezizomycotina</taxon>
        <taxon>Lecanoromycetes</taxon>
        <taxon>OSLEUM clade</taxon>
        <taxon>Lecanoromycetidae</taxon>
        <taxon>Lecanorales</taxon>
        <taxon>Lecanorineae</taxon>
        <taxon>Stereocaulaceae</taxon>
        <taxon>Lepraria</taxon>
    </lineage>
</organism>
<keyword evidence="6" id="KW-0333">Golgi apparatus</keyword>
<feature type="transmembrane region" description="Helical" evidence="10">
    <location>
        <begin position="149"/>
        <end position="170"/>
    </location>
</feature>
<dbReference type="SUPFAM" id="SSF58038">
    <property type="entry name" value="SNARE fusion complex"/>
    <property type="match status" value="1"/>
</dbReference>
<dbReference type="PANTHER" id="PTHR12791">
    <property type="entry name" value="GOLGI SNARE BET1-RELATED"/>
    <property type="match status" value="1"/>
</dbReference>
<evidence type="ECO:0000256" key="9">
    <source>
        <dbReference type="SAM" id="MobiDB-lite"/>
    </source>
</evidence>
<dbReference type="SMART" id="SM00397">
    <property type="entry name" value="t_SNARE"/>
    <property type="match status" value="1"/>
</dbReference>
<comment type="caution">
    <text evidence="12">The sequence shown here is derived from an EMBL/GenBank/DDBJ whole genome shotgun (WGS) entry which is preliminary data.</text>
</comment>
<evidence type="ECO:0000256" key="7">
    <source>
        <dbReference type="ARBA" id="ARBA00023136"/>
    </source>
</evidence>
<feature type="region of interest" description="Disordered" evidence="9">
    <location>
        <begin position="1"/>
        <end position="39"/>
    </location>
</feature>
<comment type="subcellular location">
    <subcellularLocation>
        <location evidence="8">Endomembrane system</location>
        <topology evidence="8">Single-pass type IV membrane protein</topology>
    </subcellularLocation>
    <subcellularLocation>
        <location evidence="1">Golgi apparatus membrane</location>
    </subcellularLocation>
</comment>
<keyword evidence="5 10" id="KW-1133">Transmembrane helix</keyword>
<dbReference type="Gene3D" id="1.20.5.110">
    <property type="match status" value="1"/>
</dbReference>
<evidence type="ECO:0000256" key="3">
    <source>
        <dbReference type="ARBA" id="ARBA00022692"/>
    </source>
</evidence>
<dbReference type="InterPro" id="IPR000727">
    <property type="entry name" value="T_SNARE_dom"/>
</dbReference>
<dbReference type="InterPro" id="IPR039899">
    <property type="entry name" value="BET1_SNARE"/>
</dbReference>
<dbReference type="CDD" id="cd15853">
    <property type="entry name" value="SNARE_Bet1"/>
    <property type="match status" value="1"/>
</dbReference>
<keyword evidence="2" id="KW-0813">Transport</keyword>
<protein>
    <recommendedName>
        <fullName evidence="11">t-SNARE coiled-coil homology domain-containing protein</fullName>
    </recommendedName>
</protein>
<evidence type="ECO:0000256" key="2">
    <source>
        <dbReference type="ARBA" id="ARBA00022448"/>
    </source>
</evidence>
<evidence type="ECO:0000256" key="10">
    <source>
        <dbReference type="SAM" id="Phobius"/>
    </source>
</evidence>
<evidence type="ECO:0000256" key="6">
    <source>
        <dbReference type="ARBA" id="ARBA00023034"/>
    </source>
</evidence>
<gene>
    <name evidence="12" type="ORF">ABVK25_005226</name>
</gene>
<dbReference type="PROSITE" id="PS50192">
    <property type="entry name" value="T_SNARE"/>
    <property type="match status" value="1"/>
</dbReference>
<evidence type="ECO:0000313" key="13">
    <source>
        <dbReference type="Proteomes" id="UP001590951"/>
    </source>
</evidence>
<reference evidence="12 13" key="1">
    <citation type="submission" date="2024-09" db="EMBL/GenBank/DDBJ databases">
        <title>Rethinking Asexuality: The Enigmatic Case of Functional Sexual Genes in Lepraria (Stereocaulaceae).</title>
        <authorList>
            <person name="Doellman M."/>
            <person name="Sun Y."/>
            <person name="Barcenas-Pena A."/>
            <person name="Lumbsch H.T."/>
            <person name="Grewe F."/>
        </authorList>
    </citation>
    <scope>NUCLEOTIDE SEQUENCE [LARGE SCALE GENOMIC DNA]</scope>
    <source>
        <strain evidence="12 13">Grewe 0041</strain>
    </source>
</reference>
<feature type="compositionally biased region" description="Polar residues" evidence="9">
    <location>
        <begin position="1"/>
        <end position="10"/>
    </location>
</feature>
<accession>A0ABR4B9D3</accession>
<name>A0ABR4B9D3_9LECA</name>
<proteinExistence type="predicted"/>
<keyword evidence="3 10" id="KW-0812">Transmembrane</keyword>